<evidence type="ECO:0000256" key="1">
    <source>
        <dbReference type="SAM" id="Phobius"/>
    </source>
</evidence>
<proteinExistence type="predicted"/>
<gene>
    <name evidence="2" type="ORF">K6Y31_21600</name>
</gene>
<feature type="non-terminal residue" evidence="2">
    <location>
        <position position="1"/>
    </location>
</feature>
<organism evidence="2 3">
    <name type="scientific">Motilimonas cestriensis</name>
    <dbReference type="NCBI Taxonomy" id="2742685"/>
    <lineage>
        <taxon>Bacteria</taxon>
        <taxon>Pseudomonadati</taxon>
        <taxon>Pseudomonadota</taxon>
        <taxon>Gammaproteobacteria</taxon>
        <taxon>Alteromonadales</taxon>
        <taxon>Alteromonadales genera incertae sedis</taxon>
        <taxon>Motilimonas</taxon>
    </lineage>
</organism>
<sequence>YNGAESFKPYNESDILGDINPNAIAPPPPSKSCNPIAMIVMAVVAVVVAIYAPEFVGPLVEQIGLTGAGATVGTGAGVGASASAASQLVGKAFGVVDDFSWQQVAIGGLTGGVLAGAGDAIGGISDWATGLTESSVAGDMLGGAVNAATSYATRYAGSKALGMDMSFSWTNLAASAVGGSMSSGLTGGLADTSINRTVRDTMTSFVGAAASSALRGESFGDNAGAFVVDAFGNAVGNRLVDEGGLNEHAARMGRRFGDWLNPSEAEISFISPVFSADRARGMPIVGHKPGSQTAALTGGVADYSFGEQLDFWQGQLQENVEGQQGLSSRLNIQGLDFSLDDILGDPAFSPHNYNGYAPSEGNYFNNSRRWWHDNAPITALGLEFTFFGPVESIGGVIGLSGIGSVDGIKRNFATGYGMTIADEQMSAMELISFGATAGAAQGYKYGSVALERLLYKPTKAFREFTSKFDVSRFSDDLFARYMPLKSGRLASLNSGKVVPDSTLIKGAAFRHQTRWAPNAAGPRSVDDALRLADDYGVYIADDVNIRFVDDAFYDRQFGKYGDSYASYGHVEVGNPNQQLTWRGTLADKDSNVNVYVRNSVLDSDESIVAVLHHETHEVEALRDIFAKRVSLPVKEYSRLINDSTPGNLHWEAVDIGDQAVWQLRQDRGL</sequence>
<protein>
    <submittedName>
        <fullName evidence="2">Uncharacterized protein</fullName>
    </submittedName>
</protein>
<reference evidence="2 3" key="1">
    <citation type="journal article" date="2022" name="Environ. Microbiol. Rep.">
        <title>Eco-phylogenetic analyses reveal divergent evolution of vitamin B12 metabolism in the marine bacterial family 'Psychromonadaceae'.</title>
        <authorList>
            <person name="Jin X."/>
            <person name="Yang Y."/>
            <person name="Cao H."/>
            <person name="Gao B."/>
            <person name="Zhao Z."/>
        </authorList>
    </citation>
    <scope>NUCLEOTIDE SEQUENCE [LARGE SCALE GENOMIC DNA]</scope>
    <source>
        <strain evidence="2 3">MKS20</strain>
    </source>
</reference>
<name>A0ABS8WG01_9GAMM</name>
<evidence type="ECO:0000313" key="2">
    <source>
        <dbReference type="EMBL" id="MCE2597370.1"/>
    </source>
</evidence>
<dbReference type="EMBL" id="JAIMJA010000046">
    <property type="protein sequence ID" value="MCE2597370.1"/>
    <property type="molecule type" value="Genomic_DNA"/>
</dbReference>
<feature type="transmembrane region" description="Helical" evidence="1">
    <location>
        <begin position="36"/>
        <end position="53"/>
    </location>
</feature>
<comment type="caution">
    <text evidence="2">The sequence shown here is derived from an EMBL/GenBank/DDBJ whole genome shotgun (WGS) entry which is preliminary data.</text>
</comment>
<keyword evidence="1" id="KW-0472">Membrane</keyword>
<keyword evidence="3" id="KW-1185">Reference proteome</keyword>
<accession>A0ABS8WG01</accession>
<evidence type="ECO:0000313" key="3">
    <source>
        <dbReference type="Proteomes" id="UP001201273"/>
    </source>
</evidence>
<keyword evidence="1" id="KW-0812">Transmembrane</keyword>
<keyword evidence="1" id="KW-1133">Transmembrane helix</keyword>
<dbReference type="RefSeq" id="WP_233055109.1">
    <property type="nucleotide sequence ID" value="NZ_JAIMJA010000046.1"/>
</dbReference>
<dbReference type="Proteomes" id="UP001201273">
    <property type="component" value="Unassembled WGS sequence"/>
</dbReference>